<organism evidence="1 2">
    <name type="scientific">Marinomonas ostreistagni</name>
    <dbReference type="NCBI Taxonomy" id="359209"/>
    <lineage>
        <taxon>Bacteria</taxon>
        <taxon>Pseudomonadati</taxon>
        <taxon>Pseudomonadota</taxon>
        <taxon>Gammaproteobacteria</taxon>
        <taxon>Oceanospirillales</taxon>
        <taxon>Oceanospirillaceae</taxon>
        <taxon>Marinomonas</taxon>
    </lineage>
</organism>
<proteinExistence type="predicted"/>
<keyword evidence="2" id="KW-1185">Reference proteome</keyword>
<dbReference type="Proteomes" id="UP000598488">
    <property type="component" value="Unassembled WGS sequence"/>
</dbReference>
<comment type="caution">
    <text evidence="1">The sequence shown here is derived from an EMBL/GenBank/DDBJ whole genome shotgun (WGS) entry which is preliminary data.</text>
</comment>
<sequence>MRWINRHKAGSLGARSWAVINHHVNYLISSSEDAGWHGQSNAGKICDMLETGQVPDFQGGGNSNAKMIREVELLTHSDTGLDYLFSDLTRTQKLCLFAAVLADGNKDERGVSPSNASIVMHLPEFAAKLRMKAPHKAVSVNGFEKHVSAGRSAFIRRLEVELKNRGVAVNG</sequence>
<name>A0ABS0ZAU9_9GAMM</name>
<gene>
    <name evidence="1" type="ORF">JHD44_08720</name>
</gene>
<dbReference type="RefSeq" id="WP_199462375.1">
    <property type="nucleotide sequence ID" value="NZ_JAEMUH010000007.1"/>
</dbReference>
<reference evidence="1 2" key="1">
    <citation type="submission" date="2020-12" db="EMBL/GenBank/DDBJ databases">
        <title>Comparative genome analysis of fungal antagonists Marinomonas ostreistagni 398 and M. spartinae 468.</title>
        <authorList>
            <person name="Fields J.L."/>
            <person name="Mavrodi O.V."/>
            <person name="Biber P.D."/>
            <person name="Indest K.J."/>
            <person name="Mavrodi D.V."/>
        </authorList>
    </citation>
    <scope>NUCLEOTIDE SEQUENCE [LARGE SCALE GENOMIC DNA]</scope>
    <source>
        <strain evidence="1 2">USM7</strain>
    </source>
</reference>
<evidence type="ECO:0000313" key="1">
    <source>
        <dbReference type="EMBL" id="MBJ7550762.1"/>
    </source>
</evidence>
<dbReference type="EMBL" id="JAEMUH010000007">
    <property type="protein sequence ID" value="MBJ7550762.1"/>
    <property type="molecule type" value="Genomic_DNA"/>
</dbReference>
<evidence type="ECO:0000313" key="2">
    <source>
        <dbReference type="Proteomes" id="UP000598488"/>
    </source>
</evidence>
<accession>A0ABS0ZAU9</accession>
<protein>
    <submittedName>
        <fullName evidence="1">Uncharacterized protein</fullName>
    </submittedName>
</protein>